<evidence type="ECO:0000256" key="9">
    <source>
        <dbReference type="ARBA" id="ARBA00052017"/>
    </source>
</evidence>
<feature type="binding site" evidence="10">
    <location>
        <begin position="160"/>
        <end position="163"/>
    </location>
    <ligand>
        <name>substrate</name>
    </ligand>
</feature>
<feature type="active site" description="Proton acceptor" evidence="10">
    <location>
        <position position="77"/>
    </location>
</feature>
<dbReference type="Proteomes" id="UP000562124">
    <property type="component" value="Unassembled WGS sequence"/>
</dbReference>
<dbReference type="InterPro" id="IPR002637">
    <property type="entry name" value="RdgB/HAM1"/>
</dbReference>
<evidence type="ECO:0000256" key="11">
    <source>
        <dbReference type="RuleBase" id="RU003781"/>
    </source>
</evidence>
<keyword evidence="3 10" id="KW-0479">Metal-binding</keyword>
<comment type="catalytic activity">
    <reaction evidence="9 10">
        <text>XTP + H2O = XMP + diphosphate + H(+)</text>
        <dbReference type="Rhea" id="RHEA:28610"/>
        <dbReference type="ChEBI" id="CHEBI:15377"/>
        <dbReference type="ChEBI" id="CHEBI:15378"/>
        <dbReference type="ChEBI" id="CHEBI:33019"/>
        <dbReference type="ChEBI" id="CHEBI:57464"/>
        <dbReference type="ChEBI" id="CHEBI:61314"/>
        <dbReference type="EC" id="3.6.1.66"/>
    </reaction>
</comment>
<gene>
    <name evidence="12" type="primary">rdgB</name>
    <name evidence="12" type="ORF">HIR71_12805</name>
</gene>
<comment type="catalytic activity">
    <reaction evidence="8 10">
        <text>dITP + H2O = dIMP + diphosphate + H(+)</text>
        <dbReference type="Rhea" id="RHEA:28342"/>
        <dbReference type="ChEBI" id="CHEBI:15377"/>
        <dbReference type="ChEBI" id="CHEBI:15378"/>
        <dbReference type="ChEBI" id="CHEBI:33019"/>
        <dbReference type="ChEBI" id="CHEBI:61194"/>
        <dbReference type="ChEBI" id="CHEBI:61382"/>
        <dbReference type="EC" id="3.6.1.66"/>
    </reaction>
</comment>
<dbReference type="CDD" id="cd00515">
    <property type="entry name" value="HAM1"/>
    <property type="match status" value="1"/>
</dbReference>
<evidence type="ECO:0000313" key="13">
    <source>
        <dbReference type="Proteomes" id="UP000562124"/>
    </source>
</evidence>
<evidence type="ECO:0000256" key="8">
    <source>
        <dbReference type="ARBA" id="ARBA00051875"/>
    </source>
</evidence>
<evidence type="ECO:0000256" key="3">
    <source>
        <dbReference type="ARBA" id="ARBA00022723"/>
    </source>
</evidence>
<comment type="caution">
    <text evidence="12">The sequence shown here is derived from an EMBL/GenBank/DDBJ whole genome shotgun (WGS) entry which is preliminary data.</text>
</comment>
<comment type="catalytic activity">
    <reaction evidence="10">
        <text>ITP + H2O = IMP + diphosphate + H(+)</text>
        <dbReference type="Rhea" id="RHEA:29399"/>
        <dbReference type="ChEBI" id="CHEBI:15377"/>
        <dbReference type="ChEBI" id="CHEBI:15378"/>
        <dbReference type="ChEBI" id="CHEBI:33019"/>
        <dbReference type="ChEBI" id="CHEBI:58053"/>
        <dbReference type="ChEBI" id="CHEBI:61402"/>
        <dbReference type="EC" id="3.6.1.66"/>
    </reaction>
</comment>
<comment type="similarity">
    <text evidence="1 10 11">Belongs to the HAM1 NTPase family.</text>
</comment>
<dbReference type="InterPro" id="IPR029001">
    <property type="entry name" value="ITPase-like_fam"/>
</dbReference>
<dbReference type="GO" id="GO:0046872">
    <property type="term" value="F:metal ion binding"/>
    <property type="evidence" value="ECO:0007669"/>
    <property type="project" value="UniProtKB-KW"/>
</dbReference>
<name>A0A7Y0QI88_CELFI</name>
<dbReference type="EC" id="3.6.1.66" evidence="10"/>
<keyword evidence="4 10" id="KW-0547">Nucleotide-binding</keyword>
<sequence>MTGSARVVLATHNAHKIGELRAILAPLLPDLAPEHVVGAGDVGASEPVEDGLTFAANALIKARALAAFTGLPAIADDSGLAVDVLGGAPGIFSARWAGRHGDDRANLELLLAQLSDVAPEHRGAQFVCAAALVLPDGSEHVEHGFLRGSLATAPRGGHGFGYDPVLVPTGSNRTTAELAPGEKNAISHRGEAFRALAPVIAAVLSGEPLPAPSPRAVRSADEPR</sequence>
<evidence type="ECO:0000256" key="10">
    <source>
        <dbReference type="HAMAP-Rule" id="MF_01405"/>
    </source>
</evidence>
<evidence type="ECO:0000256" key="2">
    <source>
        <dbReference type="ARBA" id="ARBA00011738"/>
    </source>
</evidence>
<evidence type="ECO:0000313" key="12">
    <source>
        <dbReference type="EMBL" id="NMR21090.1"/>
    </source>
</evidence>
<dbReference type="InterPro" id="IPR020922">
    <property type="entry name" value="dITP/XTP_pyrophosphatase"/>
</dbReference>
<organism evidence="12 13">
    <name type="scientific">Cellulomonas fimi</name>
    <dbReference type="NCBI Taxonomy" id="1708"/>
    <lineage>
        <taxon>Bacteria</taxon>
        <taxon>Bacillati</taxon>
        <taxon>Actinomycetota</taxon>
        <taxon>Actinomycetes</taxon>
        <taxon>Micrococcales</taxon>
        <taxon>Cellulomonadaceae</taxon>
        <taxon>Cellulomonas</taxon>
    </lineage>
</organism>
<dbReference type="FunFam" id="3.90.950.10:FF:000001">
    <property type="entry name" value="dITP/XTP pyrophosphatase"/>
    <property type="match status" value="1"/>
</dbReference>
<dbReference type="GO" id="GO:0036222">
    <property type="term" value="F:XTP diphosphatase activity"/>
    <property type="evidence" value="ECO:0007669"/>
    <property type="project" value="UniProtKB-UniRule"/>
</dbReference>
<comment type="caution">
    <text evidence="10">Lacks conserved residue(s) required for the propagation of feature annotation.</text>
</comment>
<dbReference type="HAMAP" id="MF_01405">
    <property type="entry name" value="Non_canon_purine_NTPase"/>
    <property type="match status" value="1"/>
</dbReference>
<feature type="binding site" evidence="10">
    <location>
        <position position="77"/>
    </location>
    <ligand>
        <name>Mg(2+)</name>
        <dbReference type="ChEBI" id="CHEBI:18420"/>
    </ligand>
</feature>
<keyword evidence="7 10" id="KW-0546">Nucleotide metabolism</keyword>
<feature type="binding site" evidence="10">
    <location>
        <position position="78"/>
    </location>
    <ligand>
        <name>substrate</name>
    </ligand>
</feature>
<dbReference type="Pfam" id="PF01725">
    <property type="entry name" value="Ham1p_like"/>
    <property type="match status" value="1"/>
</dbReference>
<protein>
    <recommendedName>
        <fullName evidence="10">dITP/XTP pyrophosphatase</fullName>
        <ecNumber evidence="10">3.6.1.66</ecNumber>
    </recommendedName>
    <alternativeName>
        <fullName evidence="10">Non-canonical purine NTP pyrophosphatase</fullName>
    </alternativeName>
    <alternativeName>
        <fullName evidence="10">Non-standard purine NTP pyrophosphatase</fullName>
    </alternativeName>
    <alternativeName>
        <fullName evidence="10">Nucleoside-triphosphate diphosphatase</fullName>
    </alternativeName>
    <alternativeName>
        <fullName evidence="10">Nucleoside-triphosphate pyrophosphatase</fullName>
        <shortName evidence="10">NTPase</shortName>
    </alternativeName>
</protein>
<dbReference type="Gene3D" id="3.90.950.10">
    <property type="match status" value="1"/>
</dbReference>
<evidence type="ECO:0000256" key="1">
    <source>
        <dbReference type="ARBA" id="ARBA00008023"/>
    </source>
</evidence>
<feature type="binding site" evidence="10">
    <location>
        <begin position="11"/>
        <end position="16"/>
    </location>
    <ligand>
        <name>substrate</name>
    </ligand>
</feature>
<dbReference type="GO" id="GO:0009117">
    <property type="term" value="P:nucleotide metabolic process"/>
    <property type="evidence" value="ECO:0007669"/>
    <property type="project" value="UniProtKB-KW"/>
</dbReference>
<feature type="binding site" evidence="10">
    <location>
        <position position="183"/>
    </location>
    <ligand>
        <name>substrate</name>
    </ligand>
</feature>
<accession>A0A7Y0QI88</accession>
<comment type="function">
    <text evidence="10">Pyrophosphatase that catalyzes the hydrolysis of nucleoside triphosphates to their monophosphate derivatives, with a high preference for the non-canonical purine nucleotides XTP (xanthosine triphosphate), dITP (deoxyinosine triphosphate) and ITP. Seems to function as a house-cleaning enzyme that removes non-canonical purine nucleotides from the nucleotide pool, thus preventing their incorporation into DNA/RNA and avoiding chromosomal lesions.</text>
</comment>
<feature type="binding site" evidence="10">
    <location>
        <begin position="188"/>
        <end position="189"/>
    </location>
    <ligand>
        <name>substrate</name>
    </ligand>
</feature>
<evidence type="ECO:0000256" key="7">
    <source>
        <dbReference type="ARBA" id="ARBA00023080"/>
    </source>
</evidence>
<dbReference type="EMBL" id="JABCJJ010000023">
    <property type="protein sequence ID" value="NMR21090.1"/>
    <property type="molecule type" value="Genomic_DNA"/>
</dbReference>
<dbReference type="GO" id="GO:0036220">
    <property type="term" value="F:ITP diphosphatase activity"/>
    <property type="evidence" value="ECO:0007669"/>
    <property type="project" value="UniProtKB-UniRule"/>
</dbReference>
<evidence type="ECO:0000256" key="5">
    <source>
        <dbReference type="ARBA" id="ARBA00022801"/>
    </source>
</evidence>
<reference evidence="12 13" key="1">
    <citation type="submission" date="2020-04" db="EMBL/GenBank/DDBJ databases">
        <title>Sequencing and Assembly of C. fimi.</title>
        <authorList>
            <person name="Ramsey A.R."/>
        </authorList>
    </citation>
    <scope>NUCLEOTIDE SEQUENCE [LARGE SCALE GENOMIC DNA]</scope>
    <source>
        <strain evidence="12 13">SB</strain>
    </source>
</reference>
<keyword evidence="13" id="KW-1185">Reference proteome</keyword>
<proteinExistence type="inferred from homology"/>
<evidence type="ECO:0000256" key="4">
    <source>
        <dbReference type="ARBA" id="ARBA00022741"/>
    </source>
</evidence>
<dbReference type="NCBIfam" id="TIGR00042">
    <property type="entry name" value="RdgB/HAM1 family non-canonical purine NTP pyrophosphatase"/>
    <property type="match status" value="1"/>
</dbReference>
<dbReference type="AlphaFoldDB" id="A0A7Y0QI88"/>
<evidence type="ECO:0000256" key="6">
    <source>
        <dbReference type="ARBA" id="ARBA00022842"/>
    </source>
</evidence>
<dbReference type="PANTHER" id="PTHR11067:SF9">
    <property type="entry name" value="INOSINE TRIPHOSPHATE PYROPHOSPHATASE"/>
    <property type="match status" value="1"/>
</dbReference>
<dbReference type="GO" id="GO:0005829">
    <property type="term" value="C:cytosol"/>
    <property type="evidence" value="ECO:0007669"/>
    <property type="project" value="TreeGrafter"/>
</dbReference>
<dbReference type="GO" id="GO:0035870">
    <property type="term" value="F:dITP diphosphatase activity"/>
    <property type="evidence" value="ECO:0007669"/>
    <property type="project" value="UniProtKB-UniRule"/>
</dbReference>
<comment type="subunit">
    <text evidence="2 10">Homodimer.</text>
</comment>
<dbReference type="SUPFAM" id="SSF52972">
    <property type="entry name" value="ITPase-like"/>
    <property type="match status" value="1"/>
</dbReference>
<dbReference type="GO" id="GO:0009146">
    <property type="term" value="P:purine nucleoside triphosphate catabolic process"/>
    <property type="evidence" value="ECO:0007669"/>
    <property type="project" value="UniProtKB-UniRule"/>
</dbReference>
<dbReference type="PANTHER" id="PTHR11067">
    <property type="entry name" value="INOSINE TRIPHOSPHATE PYROPHOSPHATASE/HAM1 PROTEIN"/>
    <property type="match status" value="1"/>
</dbReference>
<comment type="cofactor">
    <cofactor evidence="10">
        <name>Mg(2+)</name>
        <dbReference type="ChEBI" id="CHEBI:18420"/>
    </cofactor>
    <text evidence="10">Binds 1 Mg(2+) ion per subunit.</text>
</comment>
<dbReference type="GO" id="GO:0017111">
    <property type="term" value="F:ribonucleoside triphosphate phosphatase activity"/>
    <property type="evidence" value="ECO:0007669"/>
    <property type="project" value="InterPro"/>
</dbReference>
<dbReference type="GO" id="GO:0000166">
    <property type="term" value="F:nucleotide binding"/>
    <property type="evidence" value="ECO:0007669"/>
    <property type="project" value="UniProtKB-KW"/>
</dbReference>
<keyword evidence="6 10" id="KW-0460">Magnesium</keyword>
<keyword evidence="5 10" id="KW-0378">Hydrolase</keyword>